<proteinExistence type="predicted"/>
<protein>
    <submittedName>
        <fullName evidence="1">Uncharacterized protein</fullName>
    </submittedName>
</protein>
<dbReference type="EMBL" id="GBRH01263072">
    <property type="protein sequence ID" value="JAD34823.1"/>
    <property type="molecule type" value="Transcribed_RNA"/>
</dbReference>
<sequence>MYLLGISIRFAQWHTQATLSGRFSRADAQQGKNPNGVKQNEAFTGRCISWLR</sequence>
<accession>A0A0A8ZAW8</accession>
<organism evidence="1">
    <name type="scientific">Arundo donax</name>
    <name type="common">Giant reed</name>
    <name type="synonym">Donax arundinaceus</name>
    <dbReference type="NCBI Taxonomy" id="35708"/>
    <lineage>
        <taxon>Eukaryota</taxon>
        <taxon>Viridiplantae</taxon>
        <taxon>Streptophyta</taxon>
        <taxon>Embryophyta</taxon>
        <taxon>Tracheophyta</taxon>
        <taxon>Spermatophyta</taxon>
        <taxon>Magnoliopsida</taxon>
        <taxon>Liliopsida</taxon>
        <taxon>Poales</taxon>
        <taxon>Poaceae</taxon>
        <taxon>PACMAD clade</taxon>
        <taxon>Arundinoideae</taxon>
        <taxon>Arundineae</taxon>
        <taxon>Arundo</taxon>
    </lineage>
</organism>
<reference evidence="1" key="2">
    <citation type="journal article" date="2015" name="Data Brief">
        <title>Shoot transcriptome of the giant reed, Arundo donax.</title>
        <authorList>
            <person name="Barrero R.A."/>
            <person name="Guerrero F.D."/>
            <person name="Moolhuijzen P."/>
            <person name="Goolsby J.A."/>
            <person name="Tidwell J."/>
            <person name="Bellgard S.E."/>
            <person name="Bellgard M.I."/>
        </authorList>
    </citation>
    <scope>NUCLEOTIDE SEQUENCE</scope>
    <source>
        <tissue evidence="1">Shoot tissue taken approximately 20 cm above the soil surface</tissue>
    </source>
</reference>
<dbReference type="AlphaFoldDB" id="A0A0A8ZAW8"/>
<evidence type="ECO:0000313" key="1">
    <source>
        <dbReference type="EMBL" id="JAD34823.1"/>
    </source>
</evidence>
<reference evidence="1" key="1">
    <citation type="submission" date="2014-09" db="EMBL/GenBank/DDBJ databases">
        <authorList>
            <person name="Magalhaes I.L.F."/>
            <person name="Oliveira U."/>
            <person name="Santos F.R."/>
            <person name="Vidigal T.H.D.A."/>
            <person name="Brescovit A.D."/>
            <person name="Santos A.J."/>
        </authorList>
    </citation>
    <scope>NUCLEOTIDE SEQUENCE</scope>
    <source>
        <tissue evidence="1">Shoot tissue taken approximately 20 cm above the soil surface</tissue>
    </source>
</reference>
<name>A0A0A8ZAW8_ARUDO</name>